<name>A0A2V1E1P7_9PLEO</name>
<gene>
    <name evidence="2" type="ORF">DM02DRAFT_612194</name>
</gene>
<dbReference type="Proteomes" id="UP000244855">
    <property type="component" value="Unassembled WGS sequence"/>
</dbReference>
<dbReference type="SMART" id="SM00355">
    <property type="entry name" value="ZnF_C2H2"/>
    <property type="match status" value="2"/>
</dbReference>
<reference evidence="2 3" key="1">
    <citation type="journal article" date="2018" name="Sci. Rep.">
        <title>Comparative genomics provides insights into the lifestyle and reveals functional heterogeneity of dark septate endophytic fungi.</title>
        <authorList>
            <person name="Knapp D.G."/>
            <person name="Nemeth J.B."/>
            <person name="Barry K."/>
            <person name="Hainaut M."/>
            <person name="Henrissat B."/>
            <person name="Johnson J."/>
            <person name="Kuo A."/>
            <person name="Lim J.H.P."/>
            <person name="Lipzen A."/>
            <person name="Nolan M."/>
            <person name="Ohm R.A."/>
            <person name="Tamas L."/>
            <person name="Grigoriev I.V."/>
            <person name="Spatafora J.W."/>
            <person name="Nagy L.G."/>
            <person name="Kovacs G.M."/>
        </authorList>
    </citation>
    <scope>NUCLEOTIDE SEQUENCE [LARGE SCALE GENOMIC DNA]</scope>
    <source>
        <strain evidence="2 3">DSE2036</strain>
    </source>
</reference>
<protein>
    <recommendedName>
        <fullName evidence="1">C2H2-type domain-containing protein</fullName>
    </recommendedName>
</protein>
<feature type="domain" description="C2H2-type" evidence="1">
    <location>
        <begin position="561"/>
        <end position="583"/>
    </location>
</feature>
<dbReference type="AlphaFoldDB" id="A0A2V1E1P7"/>
<feature type="domain" description="C2H2-type" evidence="1">
    <location>
        <begin position="587"/>
        <end position="617"/>
    </location>
</feature>
<dbReference type="PANTHER" id="PTHR38886">
    <property type="entry name" value="SESA DOMAIN-CONTAINING PROTEIN"/>
    <property type="match status" value="1"/>
</dbReference>
<dbReference type="PANTHER" id="PTHR38886:SF1">
    <property type="entry name" value="NACHT-NTPASE AND P-LOOP NTPASES N-TERMINAL DOMAIN-CONTAINING PROTEIN"/>
    <property type="match status" value="1"/>
</dbReference>
<dbReference type="Pfam" id="PF22893">
    <property type="entry name" value="ULD_2"/>
    <property type="match status" value="1"/>
</dbReference>
<dbReference type="EMBL" id="KZ805330">
    <property type="protein sequence ID" value="PVI03574.1"/>
    <property type="molecule type" value="Genomic_DNA"/>
</dbReference>
<organism evidence="2 3">
    <name type="scientific">Periconia macrospinosa</name>
    <dbReference type="NCBI Taxonomy" id="97972"/>
    <lineage>
        <taxon>Eukaryota</taxon>
        <taxon>Fungi</taxon>
        <taxon>Dikarya</taxon>
        <taxon>Ascomycota</taxon>
        <taxon>Pezizomycotina</taxon>
        <taxon>Dothideomycetes</taxon>
        <taxon>Pleosporomycetidae</taxon>
        <taxon>Pleosporales</taxon>
        <taxon>Massarineae</taxon>
        <taxon>Periconiaceae</taxon>
        <taxon>Periconia</taxon>
    </lineage>
</organism>
<evidence type="ECO:0000313" key="2">
    <source>
        <dbReference type="EMBL" id="PVI03574.1"/>
    </source>
</evidence>
<dbReference type="OrthoDB" id="3045089at2759"/>
<keyword evidence="3" id="KW-1185">Reference proteome</keyword>
<evidence type="ECO:0000259" key="1">
    <source>
        <dbReference type="SMART" id="SM00355"/>
    </source>
</evidence>
<proteinExistence type="predicted"/>
<accession>A0A2V1E1P7</accession>
<dbReference type="InterPro" id="IPR054464">
    <property type="entry name" value="ULD_fung"/>
</dbReference>
<evidence type="ECO:0000313" key="3">
    <source>
        <dbReference type="Proteomes" id="UP000244855"/>
    </source>
</evidence>
<dbReference type="STRING" id="97972.A0A2V1E1P7"/>
<dbReference type="Gene3D" id="3.30.160.60">
    <property type="entry name" value="Classic Zinc Finger"/>
    <property type="match status" value="1"/>
</dbReference>
<sequence length="695" mass="77778">MPVTFGSVGDIIAVSLLVKDLLIALNDSRGSSAEYQAVVRELYILDTALLQVEQLSRSRAPTPELHALYDTANQTVAKCRDSVAEFIARIKKYSGSLAVGGSGNIFKDTTRKIQWRASQRDADIAKFRAEVTGYSDSINMLLATGMVKLLITKNDDLKDRLAEDGRRTHAALDIHSQALEEVRIRLDDNRQMISAGNSLASRMMDRLEWIQKLGSELKRFMSNVIAGNIAIYREVVAIRSAFSAHVDRPLLEDPFILEDAIGRIAPVHLRFINSWAAFQAVMEIRFQGKQGLRKICRKEYVLQESATGKEVDLSLDFEGAFLPGQKITMSLVFKRNSTEQSTQNSAHCPRCNTLSELPTNVDVLCPACNMWFRRVTEVHEVDLPHPTARNTKVYFGELSFGHVQFGPKPLKRKLEEVDGEDGDYSRFKRIRVVSEAKRVKAPKIFVEAKQIRAFHTAGEIGNNKPSRSLNPQPTMNYGVYRGGGPGSDIDSVTSGYYTQQAQSITGNEPERIGQELPSVVFQLASINVNSASSEATEVFALGSDTKSQYSHRSVSQGKALFKCPRCNEISRCPSDMKKHMFIHKKPHKCDFPGCRRGAAGKGFTTVNDLDRHRKSVHRIGVEKDSYQCASENCRNREKIWPCLGNFKQHICRMHKGEDEQDLIRRSSYQQRYQSTPKVLAVAPIDTSLAGIGTEK</sequence>
<dbReference type="InterPro" id="IPR013087">
    <property type="entry name" value="Znf_C2H2_type"/>
</dbReference>